<protein>
    <recommendedName>
        <fullName evidence="4">Glycosyltransferase RgtA/B/C/D-like domain-containing protein</fullName>
    </recommendedName>
</protein>
<name>A0A2H0N4Q5_9BACT</name>
<keyword evidence="1" id="KW-0812">Transmembrane</keyword>
<keyword evidence="1" id="KW-1133">Transmembrane helix</keyword>
<gene>
    <name evidence="2" type="ORF">COV59_04415</name>
</gene>
<keyword evidence="1" id="KW-0472">Membrane</keyword>
<sequence length="429" mass="51511">MYRQIQNFLLQDKILLIVFCIFLITRLVIIFFFPMHISDIHFFFEKASQGVLQKLQIYQDFTFPYPPLSIPFFYIPIWFGKTFESFRFYFQIEMFIIDCISFFYLFLLTKNRLQFTKTQVYFILLLFTYFGLFEGLLLYDRLDMVITLFLLMMLYYYLSPNKWHRSFAYVLASFGTLIKVIPLFFIPIFFVLDLTRQKNILKIKTSLLNLTFYLIPIVLCLGIFHIHTHGNIWESLAEHKQRGIQIESTWATPFMLKNLFHSTNPTEIITKYGAQHIVDKSIPKFYLQLSKYLGFFILFLFYIVFFFQRIRKNTFPDPSPYKIFSICFSLLIFLLLSQRVLSPQYFLWTLPFFCIYIIKKGTRWVLFFMTLLYILTFIGFKWYNNFMHFESLMVFIVTLRNILLIGFGVSIIHGNIFINDTPQPAKEAS</sequence>
<feature type="transmembrane region" description="Helical" evidence="1">
    <location>
        <begin position="14"/>
        <end position="37"/>
    </location>
</feature>
<dbReference type="AlphaFoldDB" id="A0A2H0N4Q5"/>
<reference evidence="2 3" key="1">
    <citation type="submission" date="2017-09" db="EMBL/GenBank/DDBJ databases">
        <title>Depth-based differentiation of microbial function through sediment-hosted aquifers and enrichment of novel symbionts in the deep terrestrial subsurface.</title>
        <authorList>
            <person name="Probst A.J."/>
            <person name="Ladd B."/>
            <person name="Jarett J.K."/>
            <person name="Geller-Mcgrath D.E."/>
            <person name="Sieber C.M."/>
            <person name="Emerson J.B."/>
            <person name="Anantharaman K."/>
            <person name="Thomas B.C."/>
            <person name="Malmstrom R."/>
            <person name="Stieglmeier M."/>
            <person name="Klingl A."/>
            <person name="Woyke T."/>
            <person name="Ryan C.M."/>
            <person name="Banfield J.F."/>
        </authorList>
    </citation>
    <scope>NUCLEOTIDE SEQUENCE [LARGE SCALE GENOMIC DNA]</scope>
    <source>
        <strain evidence="2">CG11_big_fil_rev_8_21_14_0_20_39_34</strain>
    </source>
</reference>
<feature type="transmembrane region" description="Helical" evidence="1">
    <location>
        <begin position="119"/>
        <end position="137"/>
    </location>
</feature>
<dbReference type="Proteomes" id="UP000229600">
    <property type="component" value="Unassembled WGS sequence"/>
</dbReference>
<evidence type="ECO:0000313" key="3">
    <source>
        <dbReference type="Proteomes" id="UP000229600"/>
    </source>
</evidence>
<feature type="transmembrane region" description="Helical" evidence="1">
    <location>
        <begin position="207"/>
        <end position="226"/>
    </location>
</feature>
<feature type="transmembrane region" description="Helical" evidence="1">
    <location>
        <begin position="319"/>
        <end position="336"/>
    </location>
</feature>
<dbReference type="EMBL" id="PCWN01000008">
    <property type="protein sequence ID" value="PIR03880.1"/>
    <property type="molecule type" value="Genomic_DNA"/>
</dbReference>
<evidence type="ECO:0000313" key="2">
    <source>
        <dbReference type="EMBL" id="PIR03880.1"/>
    </source>
</evidence>
<organism evidence="2 3">
    <name type="scientific">Candidatus Magasanikbacteria bacterium CG11_big_fil_rev_8_21_14_0_20_39_34</name>
    <dbReference type="NCBI Taxonomy" id="1974653"/>
    <lineage>
        <taxon>Bacteria</taxon>
        <taxon>Candidatus Magasanikiibacteriota</taxon>
    </lineage>
</organism>
<evidence type="ECO:0000256" key="1">
    <source>
        <dbReference type="SAM" id="Phobius"/>
    </source>
</evidence>
<feature type="transmembrane region" description="Helical" evidence="1">
    <location>
        <begin position="342"/>
        <end position="358"/>
    </location>
</feature>
<comment type="caution">
    <text evidence="2">The sequence shown here is derived from an EMBL/GenBank/DDBJ whole genome shotgun (WGS) entry which is preliminary data.</text>
</comment>
<proteinExistence type="predicted"/>
<evidence type="ECO:0008006" key="4">
    <source>
        <dbReference type="Google" id="ProtNLM"/>
    </source>
</evidence>
<feature type="transmembrane region" description="Helical" evidence="1">
    <location>
        <begin position="365"/>
        <end position="383"/>
    </location>
</feature>
<feature type="transmembrane region" description="Helical" evidence="1">
    <location>
        <begin position="395"/>
        <end position="418"/>
    </location>
</feature>
<accession>A0A2H0N4Q5</accession>
<feature type="transmembrane region" description="Helical" evidence="1">
    <location>
        <begin position="170"/>
        <end position="195"/>
    </location>
</feature>
<feature type="transmembrane region" description="Helical" evidence="1">
    <location>
        <begin position="289"/>
        <end position="307"/>
    </location>
</feature>
<feature type="transmembrane region" description="Helical" evidence="1">
    <location>
        <begin position="86"/>
        <end position="107"/>
    </location>
</feature>